<dbReference type="PROSITE" id="PS51257">
    <property type="entry name" value="PROKAR_LIPOPROTEIN"/>
    <property type="match status" value="1"/>
</dbReference>
<name>A0A4R1XZC5_ACICA</name>
<accession>A0A4R1XZC5</accession>
<reference evidence="4 5" key="1">
    <citation type="submission" date="2019-03" db="EMBL/GenBank/DDBJ databases">
        <title>Genomic analyses of the natural microbiome of Caenorhabditis elegans.</title>
        <authorList>
            <person name="Samuel B."/>
        </authorList>
    </citation>
    <scope>NUCLEOTIDE SEQUENCE [LARGE SCALE GENOMIC DNA]</scope>
    <source>
        <strain evidence="4 5">JUb89</strain>
    </source>
</reference>
<keyword evidence="2" id="KW-0732">Signal</keyword>
<dbReference type="Pfam" id="PF12702">
    <property type="entry name" value="Lipocalin_3"/>
    <property type="match status" value="1"/>
</dbReference>
<feature type="domain" description="Lipocalin-like" evidence="3">
    <location>
        <begin position="71"/>
        <end position="162"/>
    </location>
</feature>
<protein>
    <submittedName>
        <fullName evidence="4">Lipocalin-like protein</fullName>
    </submittedName>
</protein>
<feature type="compositionally biased region" description="Low complexity" evidence="1">
    <location>
        <begin position="29"/>
        <end position="64"/>
    </location>
</feature>
<feature type="chain" id="PRO_5020496803" evidence="2">
    <location>
        <begin position="26"/>
        <end position="163"/>
    </location>
</feature>
<evidence type="ECO:0000259" key="3">
    <source>
        <dbReference type="Pfam" id="PF12702"/>
    </source>
</evidence>
<dbReference type="Gene3D" id="2.40.128.280">
    <property type="match status" value="1"/>
</dbReference>
<evidence type="ECO:0000256" key="2">
    <source>
        <dbReference type="SAM" id="SignalP"/>
    </source>
</evidence>
<organism evidence="4 5">
    <name type="scientific">Acinetobacter calcoaceticus</name>
    <dbReference type="NCBI Taxonomy" id="471"/>
    <lineage>
        <taxon>Bacteria</taxon>
        <taxon>Pseudomonadati</taxon>
        <taxon>Pseudomonadota</taxon>
        <taxon>Gammaproteobacteria</taxon>
        <taxon>Moraxellales</taxon>
        <taxon>Moraxellaceae</taxon>
        <taxon>Acinetobacter</taxon>
        <taxon>Acinetobacter calcoaceticus/baumannii complex</taxon>
    </lineage>
</organism>
<proteinExistence type="predicted"/>
<sequence>MKNSLLISAAISSALLITACSPAKKDTAENTPAASSAATTEQAASMPAATTAENTPASAPSASTAATPEIAAFYGNWVEPNPINDKEVQGFSLNQDLTAKSINMETLQYQSWEYKEGNLSLVAKSVGNKQSSVDTTVYKVISVDENTLVIQDRDLKLTYTKQK</sequence>
<feature type="region of interest" description="Disordered" evidence="1">
    <location>
        <begin position="26"/>
        <end position="64"/>
    </location>
</feature>
<dbReference type="InterPro" id="IPR024311">
    <property type="entry name" value="Lipocalin-like"/>
</dbReference>
<dbReference type="AlphaFoldDB" id="A0A4R1XZC5"/>
<keyword evidence="5" id="KW-1185">Reference proteome</keyword>
<feature type="signal peptide" evidence="2">
    <location>
        <begin position="1"/>
        <end position="25"/>
    </location>
</feature>
<evidence type="ECO:0000313" key="5">
    <source>
        <dbReference type="Proteomes" id="UP000294963"/>
    </source>
</evidence>
<comment type="caution">
    <text evidence="4">The sequence shown here is derived from an EMBL/GenBank/DDBJ whole genome shotgun (WGS) entry which is preliminary data.</text>
</comment>
<evidence type="ECO:0000256" key="1">
    <source>
        <dbReference type="SAM" id="MobiDB-lite"/>
    </source>
</evidence>
<evidence type="ECO:0000313" key="4">
    <source>
        <dbReference type="EMBL" id="TCM65053.1"/>
    </source>
</evidence>
<dbReference type="EMBL" id="SLVJ01000016">
    <property type="protein sequence ID" value="TCM65053.1"/>
    <property type="molecule type" value="Genomic_DNA"/>
</dbReference>
<dbReference type="Proteomes" id="UP000294963">
    <property type="component" value="Unassembled WGS sequence"/>
</dbReference>
<dbReference type="OrthoDB" id="199694at2"/>
<gene>
    <name evidence="4" type="ORF">EC844_11616</name>
</gene>